<keyword evidence="6" id="KW-0479">Metal-binding</keyword>
<dbReference type="AlphaFoldDB" id="A0A0V0R1K3"/>
<reference evidence="20 21" key="1">
    <citation type="journal article" date="2015" name="Sci. Rep.">
        <title>Genome of the facultative scuticociliatosis pathogen Pseudocohnilembus persalinus provides insight into its virulence through horizontal gene transfer.</title>
        <authorList>
            <person name="Xiong J."/>
            <person name="Wang G."/>
            <person name="Cheng J."/>
            <person name="Tian M."/>
            <person name="Pan X."/>
            <person name="Warren A."/>
            <person name="Jiang C."/>
            <person name="Yuan D."/>
            <person name="Miao W."/>
        </authorList>
    </citation>
    <scope>NUCLEOTIDE SEQUENCE [LARGE SCALE GENOMIC DNA]</scope>
    <source>
        <strain evidence="20">36N120E</strain>
    </source>
</reference>
<keyword evidence="5" id="KW-0808">Transferase</keyword>
<evidence type="ECO:0000256" key="1">
    <source>
        <dbReference type="ARBA" id="ARBA00001946"/>
    </source>
</evidence>
<evidence type="ECO:0000256" key="11">
    <source>
        <dbReference type="ARBA" id="ARBA00022840"/>
    </source>
</evidence>
<dbReference type="PROSITE" id="PS50011">
    <property type="entry name" value="PROTEIN_KINASE_DOM"/>
    <property type="match status" value="1"/>
</dbReference>
<feature type="domain" description="EF-hand" evidence="19">
    <location>
        <begin position="701"/>
        <end position="739"/>
    </location>
</feature>
<dbReference type="InterPro" id="IPR017441">
    <property type="entry name" value="Protein_kinase_ATP_BS"/>
</dbReference>
<comment type="catalytic activity">
    <reaction evidence="14">
        <text>L-seryl-[protein] + ATP = O-phospho-L-seryl-[protein] + ADP + H(+)</text>
        <dbReference type="Rhea" id="RHEA:17989"/>
        <dbReference type="Rhea" id="RHEA-COMP:9863"/>
        <dbReference type="Rhea" id="RHEA-COMP:11604"/>
        <dbReference type="ChEBI" id="CHEBI:15378"/>
        <dbReference type="ChEBI" id="CHEBI:29999"/>
        <dbReference type="ChEBI" id="CHEBI:30616"/>
        <dbReference type="ChEBI" id="CHEBI:83421"/>
        <dbReference type="ChEBI" id="CHEBI:456216"/>
        <dbReference type="EC" id="2.7.11.1"/>
    </reaction>
</comment>
<gene>
    <name evidence="20" type="ORF">PPERSA_01167</name>
</gene>
<evidence type="ECO:0000256" key="6">
    <source>
        <dbReference type="ARBA" id="ARBA00022723"/>
    </source>
</evidence>
<sequence>MSSSEEEDLSGSGSASGSQEESNSQSDSGSENSQSGSENSESGSGNSESGSENSESGSGSGSDEKEESGSQSGVQETDQTDKNIIENKMLEDDLFTPGKQVSFRVKEPTISGILNEIESISSQVNGFISTFNSSQDINGGNYYNNINKYNQSYGNYRFQSDLMKNNNDNFQNNSPTAQFAKQTSQSGYFPNNFSEIPKKQEVYKEAYKDAYKDAYDTVVKNQIKKPQQHSLESMVQSQQLEQEELEKLKKHENEKMEQKLQEDEYIKKQQEENLKMSKDVQELRAQMQDEDHRKLMELEEKLKKRKGYKIREESQKIIDNYYKKLYRPKSQQFQQPQQLNMSNNINNQRTNSLYERVKQKSLEELIIQPSLFVTRQNGAYTSKYKLDKQLGEGAFGQVHKVISLQDKKDVKAMKIIKKESIPELERKNFNNEIEVQKTLDHKNIVKLYEYYEDAENIYVITEFFDGLDLVDAITQGDHFTESQAAEIIHQVLEGLSYSHKKKVMHRDIKPENIMVSKSSPKQVKIIDWGFSASFQNKLQKACGSLDYVAPEVLTQDFYDEKRDVWSVGCVLYVLLARSAPYTILSKDEIIGDSVYHISGDDETRKNIIRGKPNLKHPLLKDISDEGKNFIKRLLTYKPEKRPSSEEALNDPWFDLMLKNQNNQIQEKQKKLSLNSLKQFNVHHKLQQATLSYLASQKISHQESQKLQKTFAELDENNVKKDGMLSKDELIKGYSQLYSKEVAERVTQEIFDIIDVDQNGTIDYNEFISATMNLKTALSQKNLKQAFQLFDLDGDGFITAKEIKTVLDNGKTKNAKIWADLIKEADTDGDGQISFQEFLKFMKTIDQSKKKTN</sequence>
<feature type="compositionally biased region" description="Low complexity" evidence="17">
    <location>
        <begin position="10"/>
        <end position="57"/>
    </location>
</feature>
<dbReference type="SUPFAM" id="SSF47473">
    <property type="entry name" value="EF-hand"/>
    <property type="match status" value="1"/>
</dbReference>
<dbReference type="OrthoDB" id="345735at2759"/>
<dbReference type="EMBL" id="LDAU01000067">
    <property type="protein sequence ID" value="KRX08237.1"/>
    <property type="molecule type" value="Genomic_DNA"/>
</dbReference>
<evidence type="ECO:0000256" key="16">
    <source>
        <dbReference type="SAM" id="Coils"/>
    </source>
</evidence>
<evidence type="ECO:0000256" key="10">
    <source>
        <dbReference type="ARBA" id="ARBA00022837"/>
    </source>
</evidence>
<dbReference type="InterPro" id="IPR011009">
    <property type="entry name" value="Kinase-like_dom_sf"/>
</dbReference>
<dbReference type="PROSITE" id="PS50222">
    <property type="entry name" value="EF_HAND_2"/>
    <property type="match status" value="4"/>
</dbReference>
<dbReference type="GO" id="GO:0005524">
    <property type="term" value="F:ATP binding"/>
    <property type="evidence" value="ECO:0007669"/>
    <property type="project" value="UniProtKB-UniRule"/>
</dbReference>
<dbReference type="InterPro" id="IPR050205">
    <property type="entry name" value="CDPK_Ser/Thr_kinases"/>
</dbReference>
<proteinExistence type="inferred from homology"/>
<comment type="caution">
    <text evidence="20">The sequence shown here is derived from an EMBL/GenBank/DDBJ whole genome shotgun (WGS) entry which is preliminary data.</text>
</comment>
<evidence type="ECO:0000256" key="15">
    <source>
        <dbReference type="PROSITE-ProRule" id="PRU10141"/>
    </source>
</evidence>
<evidence type="ECO:0000259" key="18">
    <source>
        <dbReference type="PROSITE" id="PS50011"/>
    </source>
</evidence>
<dbReference type="PANTHER" id="PTHR24349">
    <property type="entry name" value="SERINE/THREONINE-PROTEIN KINASE"/>
    <property type="match status" value="1"/>
</dbReference>
<keyword evidence="4" id="KW-0723">Serine/threonine-protein kinase</keyword>
<keyword evidence="7" id="KW-0677">Repeat</keyword>
<dbReference type="Pfam" id="PF13499">
    <property type="entry name" value="EF-hand_7"/>
    <property type="match status" value="2"/>
</dbReference>
<evidence type="ECO:0000256" key="8">
    <source>
        <dbReference type="ARBA" id="ARBA00022741"/>
    </source>
</evidence>
<dbReference type="Pfam" id="PF00069">
    <property type="entry name" value="Pkinase"/>
    <property type="match status" value="1"/>
</dbReference>
<evidence type="ECO:0000256" key="9">
    <source>
        <dbReference type="ARBA" id="ARBA00022777"/>
    </source>
</evidence>
<evidence type="ECO:0000256" key="5">
    <source>
        <dbReference type="ARBA" id="ARBA00022679"/>
    </source>
</evidence>
<feature type="domain" description="EF-hand" evidence="19">
    <location>
        <begin position="812"/>
        <end position="847"/>
    </location>
</feature>
<organism evidence="20 21">
    <name type="scientific">Pseudocohnilembus persalinus</name>
    <name type="common">Ciliate</name>
    <dbReference type="NCBI Taxonomy" id="266149"/>
    <lineage>
        <taxon>Eukaryota</taxon>
        <taxon>Sar</taxon>
        <taxon>Alveolata</taxon>
        <taxon>Ciliophora</taxon>
        <taxon>Intramacronucleata</taxon>
        <taxon>Oligohymenophorea</taxon>
        <taxon>Scuticociliatia</taxon>
        <taxon>Philasterida</taxon>
        <taxon>Pseudocohnilembidae</taxon>
        <taxon>Pseudocohnilembus</taxon>
    </lineage>
</organism>
<evidence type="ECO:0000256" key="3">
    <source>
        <dbReference type="ARBA" id="ARBA00012513"/>
    </source>
</evidence>
<dbReference type="SMART" id="SM00054">
    <property type="entry name" value="EFh"/>
    <property type="match status" value="4"/>
</dbReference>
<evidence type="ECO:0000256" key="4">
    <source>
        <dbReference type="ARBA" id="ARBA00022527"/>
    </source>
</evidence>
<evidence type="ECO:0000256" key="2">
    <source>
        <dbReference type="ARBA" id="ARBA00011245"/>
    </source>
</evidence>
<dbReference type="PROSITE" id="PS00108">
    <property type="entry name" value="PROTEIN_KINASE_ST"/>
    <property type="match status" value="1"/>
</dbReference>
<keyword evidence="9 20" id="KW-0418">Kinase</keyword>
<comment type="catalytic activity">
    <reaction evidence="13">
        <text>L-threonyl-[protein] + ATP = O-phospho-L-threonyl-[protein] + ADP + H(+)</text>
        <dbReference type="Rhea" id="RHEA:46608"/>
        <dbReference type="Rhea" id="RHEA-COMP:11060"/>
        <dbReference type="Rhea" id="RHEA-COMP:11605"/>
        <dbReference type="ChEBI" id="CHEBI:15378"/>
        <dbReference type="ChEBI" id="CHEBI:30013"/>
        <dbReference type="ChEBI" id="CHEBI:30616"/>
        <dbReference type="ChEBI" id="CHEBI:61977"/>
        <dbReference type="ChEBI" id="CHEBI:456216"/>
        <dbReference type="EC" id="2.7.11.1"/>
    </reaction>
</comment>
<dbReference type="GO" id="GO:0005509">
    <property type="term" value="F:calcium ion binding"/>
    <property type="evidence" value="ECO:0007669"/>
    <property type="project" value="InterPro"/>
</dbReference>
<dbReference type="PROSITE" id="PS00018">
    <property type="entry name" value="EF_HAND_1"/>
    <property type="match status" value="2"/>
</dbReference>
<dbReference type="GO" id="GO:0004674">
    <property type="term" value="F:protein serine/threonine kinase activity"/>
    <property type="evidence" value="ECO:0007669"/>
    <property type="project" value="UniProtKB-KW"/>
</dbReference>
<keyword evidence="8 15" id="KW-0547">Nucleotide-binding</keyword>
<feature type="domain" description="Protein kinase" evidence="18">
    <location>
        <begin position="384"/>
        <end position="653"/>
    </location>
</feature>
<evidence type="ECO:0000256" key="14">
    <source>
        <dbReference type="ARBA" id="ARBA00048679"/>
    </source>
</evidence>
<dbReference type="FunFam" id="1.10.510.10:FF:000571">
    <property type="entry name" value="Maternal embryonic leucine zipper kinase"/>
    <property type="match status" value="1"/>
</dbReference>
<feature type="domain" description="EF-hand" evidence="19">
    <location>
        <begin position="777"/>
        <end position="811"/>
    </location>
</feature>
<accession>A0A0V0R1K3</accession>
<dbReference type="InterPro" id="IPR002048">
    <property type="entry name" value="EF_hand_dom"/>
</dbReference>
<feature type="coiled-coil region" evidence="16">
    <location>
        <begin position="234"/>
        <end position="286"/>
    </location>
</feature>
<comment type="subunit">
    <text evidence="2">Monomer.</text>
</comment>
<keyword evidence="21" id="KW-1185">Reference proteome</keyword>
<dbReference type="CDD" id="cd05117">
    <property type="entry name" value="STKc_CAMK"/>
    <property type="match status" value="1"/>
</dbReference>
<feature type="domain" description="EF-hand" evidence="19">
    <location>
        <begin position="741"/>
        <end position="776"/>
    </location>
</feature>
<dbReference type="InterPro" id="IPR011992">
    <property type="entry name" value="EF-hand-dom_pair"/>
</dbReference>
<evidence type="ECO:0000256" key="12">
    <source>
        <dbReference type="ARBA" id="ARBA00024334"/>
    </source>
</evidence>
<dbReference type="Gene3D" id="3.30.200.20">
    <property type="entry name" value="Phosphorylase Kinase, domain 1"/>
    <property type="match status" value="1"/>
</dbReference>
<keyword evidence="10" id="KW-0106">Calcium</keyword>
<evidence type="ECO:0000256" key="17">
    <source>
        <dbReference type="SAM" id="MobiDB-lite"/>
    </source>
</evidence>
<dbReference type="CDD" id="cd00051">
    <property type="entry name" value="EFh"/>
    <property type="match status" value="3"/>
</dbReference>
<feature type="region of interest" description="Disordered" evidence="17">
    <location>
        <begin position="1"/>
        <end position="81"/>
    </location>
</feature>
<evidence type="ECO:0000256" key="13">
    <source>
        <dbReference type="ARBA" id="ARBA00047899"/>
    </source>
</evidence>
<dbReference type="InterPro" id="IPR000719">
    <property type="entry name" value="Prot_kinase_dom"/>
</dbReference>
<dbReference type="Proteomes" id="UP000054937">
    <property type="component" value="Unassembled WGS sequence"/>
</dbReference>
<dbReference type="FunFam" id="3.30.200.20:FF:000315">
    <property type="entry name" value="Calcium-dependent protein kinase 3"/>
    <property type="match status" value="1"/>
</dbReference>
<keyword evidence="16" id="KW-0175">Coiled coil</keyword>
<dbReference type="InterPro" id="IPR008271">
    <property type="entry name" value="Ser/Thr_kinase_AS"/>
</dbReference>
<dbReference type="InParanoid" id="A0A0V0R1K3"/>
<feature type="binding site" evidence="15">
    <location>
        <position position="418"/>
    </location>
    <ligand>
        <name>ATP</name>
        <dbReference type="ChEBI" id="CHEBI:30616"/>
    </ligand>
</feature>
<name>A0A0V0R1K3_PSEPJ</name>
<comment type="cofactor">
    <cofactor evidence="1">
        <name>Mg(2+)</name>
        <dbReference type="ChEBI" id="CHEBI:18420"/>
    </cofactor>
</comment>
<evidence type="ECO:0000259" key="19">
    <source>
        <dbReference type="PROSITE" id="PS50222"/>
    </source>
</evidence>
<dbReference type="Gene3D" id="1.10.510.10">
    <property type="entry name" value="Transferase(Phosphotransferase) domain 1"/>
    <property type="match status" value="1"/>
</dbReference>
<evidence type="ECO:0000313" key="20">
    <source>
        <dbReference type="EMBL" id="KRX08237.1"/>
    </source>
</evidence>
<evidence type="ECO:0000256" key="7">
    <source>
        <dbReference type="ARBA" id="ARBA00022737"/>
    </source>
</evidence>
<evidence type="ECO:0000313" key="21">
    <source>
        <dbReference type="Proteomes" id="UP000054937"/>
    </source>
</evidence>
<dbReference type="Gene3D" id="1.10.238.10">
    <property type="entry name" value="EF-hand"/>
    <property type="match status" value="2"/>
</dbReference>
<dbReference type="EC" id="2.7.11.1" evidence="3"/>
<comment type="similarity">
    <text evidence="12">Belongs to the protein kinase superfamily. Ser/Thr protein kinase family. CDPK subfamily.</text>
</comment>
<dbReference type="FunFam" id="1.10.238.10:FF:000003">
    <property type="entry name" value="Calmodulin A"/>
    <property type="match status" value="1"/>
</dbReference>
<dbReference type="SMART" id="SM00220">
    <property type="entry name" value="S_TKc"/>
    <property type="match status" value="1"/>
</dbReference>
<protein>
    <recommendedName>
        <fullName evidence="3">non-specific serine/threonine protein kinase</fullName>
        <ecNumber evidence="3">2.7.11.1</ecNumber>
    </recommendedName>
</protein>
<dbReference type="PROSITE" id="PS00107">
    <property type="entry name" value="PROTEIN_KINASE_ATP"/>
    <property type="match status" value="1"/>
</dbReference>
<keyword evidence="11 15" id="KW-0067">ATP-binding</keyword>
<dbReference type="SUPFAM" id="SSF56112">
    <property type="entry name" value="Protein kinase-like (PK-like)"/>
    <property type="match status" value="1"/>
</dbReference>
<dbReference type="InterPro" id="IPR018247">
    <property type="entry name" value="EF_Hand_1_Ca_BS"/>
</dbReference>